<dbReference type="InterPro" id="IPR050793">
    <property type="entry name" value="CMP-NeuNAc_synthase"/>
</dbReference>
<keyword evidence="1" id="KW-0808">Transferase</keyword>
<dbReference type="AlphaFoldDB" id="L8JP35"/>
<keyword evidence="2" id="KW-1185">Reference proteome</keyword>
<dbReference type="Proteomes" id="UP000011135">
    <property type="component" value="Unassembled WGS sequence"/>
</dbReference>
<dbReference type="SUPFAM" id="SSF53448">
    <property type="entry name" value="Nucleotide-diphospho-sugar transferases"/>
    <property type="match status" value="1"/>
</dbReference>
<dbReference type="Gene3D" id="3.90.550.10">
    <property type="entry name" value="Spore Coat Polysaccharide Biosynthesis Protein SpsA, Chain A"/>
    <property type="match status" value="1"/>
</dbReference>
<evidence type="ECO:0000313" key="1">
    <source>
        <dbReference type="EMBL" id="ELR70605.1"/>
    </source>
</evidence>
<name>L8JP35_9BACT</name>
<protein>
    <submittedName>
        <fullName evidence="1">Legionaminic acid cytidylyltransferase</fullName>
    </submittedName>
</protein>
<dbReference type="RefSeq" id="WP_009580962.1">
    <property type="nucleotide sequence ID" value="NZ_AMZN01000051.1"/>
</dbReference>
<dbReference type="PANTHER" id="PTHR21485:SF6">
    <property type="entry name" value="N-ACYLNEURAMINATE CYTIDYLYLTRANSFERASE-RELATED"/>
    <property type="match status" value="1"/>
</dbReference>
<dbReference type="GO" id="GO:0008781">
    <property type="term" value="F:N-acylneuraminate cytidylyltransferase activity"/>
    <property type="evidence" value="ECO:0007669"/>
    <property type="project" value="TreeGrafter"/>
</dbReference>
<dbReference type="PATRIC" id="fig|1237149.3.peg.3346"/>
<organism evidence="1 2">
    <name type="scientific">Fulvivirga imtechensis AK7</name>
    <dbReference type="NCBI Taxonomy" id="1237149"/>
    <lineage>
        <taxon>Bacteria</taxon>
        <taxon>Pseudomonadati</taxon>
        <taxon>Bacteroidota</taxon>
        <taxon>Cytophagia</taxon>
        <taxon>Cytophagales</taxon>
        <taxon>Fulvivirgaceae</taxon>
        <taxon>Fulvivirga</taxon>
    </lineage>
</organism>
<dbReference type="InterPro" id="IPR003329">
    <property type="entry name" value="Cytidylyl_trans"/>
</dbReference>
<comment type="caution">
    <text evidence="1">The sequence shown here is derived from an EMBL/GenBank/DDBJ whole genome shotgun (WGS) entry which is preliminary data.</text>
</comment>
<dbReference type="PANTHER" id="PTHR21485">
    <property type="entry name" value="HAD SUPERFAMILY MEMBERS CMAS AND KDSC"/>
    <property type="match status" value="1"/>
</dbReference>
<dbReference type="OrthoDB" id="9805604at2"/>
<dbReference type="CDD" id="cd02513">
    <property type="entry name" value="CMP-NeuAc_Synthase"/>
    <property type="match status" value="1"/>
</dbReference>
<dbReference type="STRING" id="1237149.C900_03586"/>
<dbReference type="EMBL" id="AMZN01000051">
    <property type="protein sequence ID" value="ELR70605.1"/>
    <property type="molecule type" value="Genomic_DNA"/>
</dbReference>
<accession>L8JP35</accession>
<dbReference type="Pfam" id="PF02348">
    <property type="entry name" value="CTP_transf_3"/>
    <property type="match status" value="1"/>
</dbReference>
<sequence length="243" mass="27711">MEILVTICARGGSKGIPDKNIKVINGLPLIAYSILLARQIKDKYGADIALSTDSARYKDVAAEYGLKAEYTRPQDLATDGAGKIGVIRDVKEFEERKRQKKYDYVIDLEVTSPLRNLDDIEVALEKLIANEEAHIIVGVSPVTKNPYYNMWEKKEDGFWGLSKPTSDNILARQKSPKVYASNGMLYIMRHTFFDYGYKSIVTDKTEVYVSPHICFDLDEMIDFYFMDFVLSNNKLDFKLGFNE</sequence>
<reference evidence="1 2" key="1">
    <citation type="submission" date="2012-12" db="EMBL/GenBank/DDBJ databases">
        <title>Genome assembly of Fulvivirga imtechensis AK7.</title>
        <authorList>
            <person name="Nupur N."/>
            <person name="Khatri I."/>
            <person name="Kumar R."/>
            <person name="Subramanian S."/>
            <person name="Pinnaka A."/>
        </authorList>
    </citation>
    <scope>NUCLEOTIDE SEQUENCE [LARGE SCALE GENOMIC DNA]</scope>
    <source>
        <strain evidence="1 2">AK7</strain>
    </source>
</reference>
<dbReference type="InterPro" id="IPR029044">
    <property type="entry name" value="Nucleotide-diphossugar_trans"/>
</dbReference>
<evidence type="ECO:0000313" key="2">
    <source>
        <dbReference type="Proteomes" id="UP000011135"/>
    </source>
</evidence>
<gene>
    <name evidence="1" type="ORF">C900_03586</name>
</gene>
<proteinExistence type="predicted"/>
<dbReference type="eggNOG" id="COG1083">
    <property type="taxonomic scope" value="Bacteria"/>
</dbReference>
<keyword evidence="1" id="KW-0548">Nucleotidyltransferase</keyword>